<proteinExistence type="predicted"/>
<evidence type="ECO:0000313" key="3">
    <source>
        <dbReference type="EMBL" id="GAA0171712.1"/>
    </source>
</evidence>
<feature type="domain" description="Reverse transcriptase Ty1/copia-type" evidence="1">
    <location>
        <begin position="168"/>
        <end position="271"/>
    </location>
</feature>
<evidence type="ECO:0000259" key="1">
    <source>
        <dbReference type="Pfam" id="PF07727"/>
    </source>
</evidence>
<dbReference type="PANTHER" id="PTHR11439:SF498">
    <property type="entry name" value="DNAK FAMILY PROTEIN"/>
    <property type="match status" value="1"/>
</dbReference>
<organism evidence="3 4">
    <name type="scientific">Lithospermum erythrorhizon</name>
    <name type="common">Purple gromwell</name>
    <name type="synonym">Lithospermum officinale var. erythrorhizon</name>
    <dbReference type="NCBI Taxonomy" id="34254"/>
    <lineage>
        <taxon>Eukaryota</taxon>
        <taxon>Viridiplantae</taxon>
        <taxon>Streptophyta</taxon>
        <taxon>Embryophyta</taxon>
        <taxon>Tracheophyta</taxon>
        <taxon>Spermatophyta</taxon>
        <taxon>Magnoliopsida</taxon>
        <taxon>eudicotyledons</taxon>
        <taxon>Gunneridae</taxon>
        <taxon>Pentapetalae</taxon>
        <taxon>asterids</taxon>
        <taxon>lamiids</taxon>
        <taxon>Boraginales</taxon>
        <taxon>Boraginaceae</taxon>
        <taxon>Boraginoideae</taxon>
        <taxon>Lithospermeae</taxon>
        <taxon>Lithospermum</taxon>
    </lineage>
</organism>
<dbReference type="Proteomes" id="UP001454036">
    <property type="component" value="Unassembled WGS sequence"/>
</dbReference>
<evidence type="ECO:0000313" key="4">
    <source>
        <dbReference type="Proteomes" id="UP001454036"/>
    </source>
</evidence>
<dbReference type="AlphaFoldDB" id="A0AAV3R5N2"/>
<keyword evidence="3" id="KW-0675">Receptor</keyword>
<comment type="caution">
    <text evidence="3">The sequence shown here is derived from an EMBL/GenBank/DDBJ whole genome shotgun (WGS) entry which is preliminary data.</text>
</comment>
<dbReference type="InterPro" id="IPR013103">
    <property type="entry name" value="RVT_2"/>
</dbReference>
<keyword evidence="4" id="KW-1185">Reference proteome</keyword>
<keyword evidence="3" id="KW-0812">Transmembrane</keyword>
<dbReference type="SUPFAM" id="SSF56672">
    <property type="entry name" value="DNA/RNA polymerases"/>
    <property type="match status" value="1"/>
</dbReference>
<sequence length="391" mass="44249">MKPSYDHLKCFGCLCFVATPKPDRAKFEFRSSPCVFLGYPFGKKAYKVYDLHSHKVHHSRDVIFHEECFPFHSTPTQVHSDLFTHLSSNSPLPSIPTEFPTTIYYPKQTPHTSSDIVACSPLQEMSSTPILPRTSVRIGQTPKHLQDYVCYGVQSTFGTNADAFLANGTWEYTVLPPGKKVVSCRWVYKVKLKSDGTLEMFKERLVAKGLTQKFGVDYIENFFPIVKMSTVRCILTVAASNNWPLAQLDVNNAFLYGDLQEDVYMAPHEGSGPSSIQVRKEHLHNTFSIKDLGALHYFLGFEIGRTDGAITMTQRLDLSFSMQTLTQFMEKPKTSHLAALQHLLHYVHNTARQGLDKLSLQAYLDSDWAFCPLARRFVTGYMIILRGSPIS</sequence>
<dbReference type="Pfam" id="PF25597">
    <property type="entry name" value="SH3_retrovirus"/>
    <property type="match status" value="1"/>
</dbReference>
<dbReference type="PANTHER" id="PTHR11439">
    <property type="entry name" value="GAG-POL-RELATED RETROTRANSPOSON"/>
    <property type="match status" value="1"/>
</dbReference>
<dbReference type="Pfam" id="PF07727">
    <property type="entry name" value="RVT_2"/>
    <property type="match status" value="1"/>
</dbReference>
<reference evidence="3 4" key="1">
    <citation type="submission" date="2024-01" db="EMBL/GenBank/DDBJ databases">
        <title>The complete chloroplast genome sequence of Lithospermum erythrorhizon: insights into the phylogenetic relationship among Boraginaceae species and the maternal lineages of purple gromwells.</title>
        <authorList>
            <person name="Okada T."/>
            <person name="Watanabe K."/>
        </authorList>
    </citation>
    <scope>NUCLEOTIDE SEQUENCE [LARGE SCALE GENOMIC DNA]</scope>
</reference>
<keyword evidence="3" id="KW-0472">Membrane</keyword>
<dbReference type="InterPro" id="IPR043502">
    <property type="entry name" value="DNA/RNA_pol_sf"/>
</dbReference>
<feature type="domain" description="Retroviral polymerase SH3-like" evidence="2">
    <location>
        <begin position="13"/>
        <end position="75"/>
    </location>
</feature>
<accession>A0AAV3R5N2</accession>
<gene>
    <name evidence="3" type="ORF">LIER_25684</name>
</gene>
<dbReference type="InterPro" id="IPR057670">
    <property type="entry name" value="SH3_retrovirus"/>
</dbReference>
<dbReference type="EMBL" id="BAABME010007788">
    <property type="protein sequence ID" value="GAA0171712.1"/>
    <property type="molecule type" value="Genomic_DNA"/>
</dbReference>
<evidence type="ECO:0000259" key="2">
    <source>
        <dbReference type="Pfam" id="PF25597"/>
    </source>
</evidence>
<name>A0AAV3R5N2_LITER</name>
<protein>
    <submittedName>
        <fullName evidence="3">Transmembrane signal receptor</fullName>
    </submittedName>
</protein>